<keyword evidence="1" id="KW-0472">Membrane</keyword>
<reference evidence="2 3" key="1">
    <citation type="journal article" date="2019" name="Int. J. Syst. Evol. Microbiol.">
        <title>The Global Catalogue of Microorganisms (GCM) 10K type strain sequencing project: providing services to taxonomists for standard genome sequencing and annotation.</title>
        <authorList>
            <consortium name="The Broad Institute Genomics Platform"/>
            <consortium name="The Broad Institute Genome Sequencing Center for Infectious Disease"/>
            <person name="Wu L."/>
            <person name="Ma J."/>
        </authorList>
    </citation>
    <scope>NUCLEOTIDE SEQUENCE [LARGE SCALE GENOMIC DNA]</scope>
    <source>
        <strain evidence="2 3">JCM 6833</strain>
    </source>
</reference>
<keyword evidence="3" id="KW-1185">Reference proteome</keyword>
<protein>
    <submittedName>
        <fullName evidence="2">Uncharacterized protein</fullName>
    </submittedName>
</protein>
<evidence type="ECO:0000313" key="3">
    <source>
        <dbReference type="Proteomes" id="UP001501509"/>
    </source>
</evidence>
<feature type="transmembrane region" description="Helical" evidence="1">
    <location>
        <begin position="20"/>
        <end position="39"/>
    </location>
</feature>
<proteinExistence type="predicted"/>
<sequence>MIATTAVPVRRTVQTSVRLPLAGALAGPFFLASAIAQMLTREGFDITRHPIS</sequence>
<dbReference type="EMBL" id="BAAATD010000016">
    <property type="protein sequence ID" value="GAA2631564.1"/>
    <property type="molecule type" value="Genomic_DNA"/>
</dbReference>
<keyword evidence="1" id="KW-0812">Transmembrane</keyword>
<keyword evidence="1" id="KW-1133">Transmembrane helix</keyword>
<evidence type="ECO:0000256" key="1">
    <source>
        <dbReference type="SAM" id="Phobius"/>
    </source>
</evidence>
<comment type="caution">
    <text evidence="2">The sequence shown here is derived from an EMBL/GenBank/DDBJ whole genome shotgun (WGS) entry which is preliminary data.</text>
</comment>
<gene>
    <name evidence="2" type="ORF">GCM10010411_82110</name>
</gene>
<dbReference type="RefSeq" id="WP_344547918.1">
    <property type="nucleotide sequence ID" value="NZ_BAAATD010000016.1"/>
</dbReference>
<organism evidence="2 3">
    <name type="scientific">Actinomadura fulvescens</name>
    <dbReference type="NCBI Taxonomy" id="46160"/>
    <lineage>
        <taxon>Bacteria</taxon>
        <taxon>Bacillati</taxon>
        <taxon>Actinomycetota</taxon>
        <taxon>Actinomycetes</taxon>
        <taxon>Streptosporangiales</taxon>
        <taxon>Thermomonosporaceae</taxon>
        <taxon>Actinomadura</taxon>
    </lineage>
</organism>
<name>A0ABN3QP62_9ACTN</name>
<accession>A0ABN3QP62</accession>
<evidence type="ECO:0000313" key="2">
    <source>
        <dbReference type="EMBL" id="GAA2631564.1"/>
    </source>
</evidence>
<dbReference type="Proteomes" id="UP001501509">
    <property type="component" value="Unassembled WGS sequence"/>
</dbReference>